<evidence type="ECO:0000313" key="1">
    <source>
        <dbReference type="EMBL" id="UVA81405.1"/>
    </source>
</evidence>
<proteinExistence type="predicted"/>
<dbReference type="RefSeq" id="WP_150664869.1">
    <property type="nucleotide sequence ID" value="NZ_CABPSA010000004.1"/>
</dbReference>
<dbReference type="EMBL" id="CP102780">
    <property type="protein sequence ID" value="UVA81405.1"/>
    <property type="molecule type" value="Genomic_DNA"/>
</dbReference>
<dbReference type="Proteomes" id="UP001058980">
    <property type="component" value="Chromosome"/>
</dbReference>
<evidence type="ECO:0000313" key="2">
    <source>
        <dbReference type="Proteomes" id="UP001058980"/>
    </source>
</evidence>
<gene>
    <name evidence="1" type="ORF">NTU39_10525</name>
</gene>
<accession>A0ABY5QLH3</accession>
<keyword evidence="2" id="KW-1185">Reference proteome</keyword>
<organism evidence="1 2">
    <name type="scientific">Pandoraea commovens</name>
    <dbReference type="NCBI Taxonomy" id="2508289"/>
    <lineage>
        <taxon>Bacteria</taxon>
        <taxon>Pseudomonadati</taxon>
        <taxon>Pseudomonadota</taxon>
        <taxon>Betaproteobacteria</taxon>
        <taxon>Burkholderiales</taxon>
        <taxon>Burkholderiaceae</taxon>
        <taxon>Pandoraea</taxon>
    </lineage>
</organism>
<protein>
    <submittedName>
        <fullName evidence="1">Uncharacterized protein</fullName>
    </submittedName>
</protein>
<sequence length="96" mass="10412">MNALLNAGLNAGLNAVKPPPSRSFRQALRPQRFPHSCRDGFGPKRRQTRRIADIVTFRTATQSIATPALTAVACCACVKGIEKICVVTSNDADFVR</sequence>
<reference evidence="1" key="1">
    <citation type="submission" date="2022-08" db="EMBL/GenBank/DDBJ databases">
        <title>Multi-unit outbreak of Pandoraea commovens among non-cystic fibrosis intensive care patients from 2019 to 2021 in Berlin, Germany.</title>
        <authorList>
            <person name="Menzel P."/>
        </authorList>
    </citation>
    <scope>NUCLEOTIDE SEQUENCE</scope>
    <source>
        <strain evidence="1">LB-19-202-79</strain>
    </source>
</reference>
<name>A0ABY5QLH3_9BURK</name>